<dbReference type="InterPro" id="IPR054687">
    <property type="entry name" value="Two-CW_dom"/>
</dbReference>
<dbReference type="EMBL" id="NQJD01000069">
    <property type="protein sequence ID" value="TAA73703.1"/>
    <property type="molecule type" value="Genomic_DNA"/>
</dbReference>
<sequence>MNCWEYKQCGREQGGFHAHSKGICPAYPDHGQQCARVAGTFCGGKVQGQFVMKLLTCMKCDFYQSQHYDKTYGKRNAAA</sequence>
<organism evidence="1 2">
    <name type="scientific">Candidatus Electronema aureum</name>
    <dbReference type="NCBI Taxonomy" id="2005002"/>
    <lineage>
        <taxon>Bacteria</taxon>
        <taxon>Pseudomonadati</taxon>
        <taxon>Thermodesulfobacteriota</taxon>
        <taxon>Desulfobulbia</taxon>
        <taxon>Desulfobulbales</taxon>
        <taxon>Desulfobulbaceae</taxon>
        <taxon>Candidatus Electronema</taxon>
    </lineage>
</organism>
<dbReference type="NCBIfam" id="NF045718">
    <property type="entry name" value="two_CW_domain"/>
    <property type="match status" value="1"/>
</dbReference>
<name>A0A521FY64_9BACT</name>
<protein>
    <submittedName>
        <fullName evidence="1">Uncharacterized protein</fullName>
    </submittedName>
</protein>
<evidence type="ECO:0000313" key="1">
    <source>
        <dbReference type="EMBL" id="TAA73703.1"/>
    </source>
</evidence>
<accession>A0A521FY64</accession>
<dbReference type="AlphaFoldDB" id="A0A521FY64"/>
<keyword evidence="2" id="KW-1185">Reference proteome</keyword>
<comment type="caution">
    <text evidence="1">The sequence shown here is derived from an EMBL/GenBank/DDBJ whole genome shotgun (WGS) entry which is preliminary data.</text>
</comment>
<dbReference type="Proteomes" id="UP000316238">
    <property type="component" value="Unassembled WGS sequence"/>
</dbReference>
<reference evidence="1" key="1">
    <citation type="submission" date="2017-07" db="EMBL/GenBank/DDBJ databases">
        <title>The cable genome - Insights into the physiology and evolution of filamentous bacteria capable of sulfide oxidation via long distance electron transfer.</title>
        <authorList>
            <person name="Thorup C."/>
            <person name="Bjerg J.T."/>
            <person name="Schreiber L."/>
            <person name="Nielsen L.P."/>
            <person name="Kjeldsen K.U."/>
            <person name="Boesen T."/>
            <person name="Boggild A."/>
            <person name="Meysman F."/>
            <person name="Geelhoed J."/>
            <person name="Schramm A."/>
        </authorList>
    </citation>
    <scope>NUCLEOTIDE SEQUENCE [LARGE SCALE GENOMIC DNA]</scope>
    <source>
        <strain evidence="1">GS</strain>
    </source>
</reference>
<proteinExistence type="predicted"/>
<gene>
    <name evidence="1" type="ORF">CDV28_1696</name>
</gene>
<evidence type="ECO:0000313" key="2">
    <source>
        <dbReference type="Proteomes" id="UP000316238"/>
    </source>
</evidence>